<gene>
    <name evidence="2" type="ORF">XcvCFBP7111P_01575</name>
</gene>
<dbReference type="Proteomes" id="UP000198357">
    <property type="component" value="Chromosome"/>
</dbReference>
<sequence>MPRSERARTLRYRAAAQHARQTTTQTPALLLLLLLAFGAPYRSGKAGRHNPQGAAQGCAVFAGLAHPQRRRRGGREDGVCFLFGYFFFAQAKKK</sequence>
<evidence type="ECO:0008006" key="4">
    <source>
        <dbReference type="Google" id="ProtNLM"/>
    </source>
</evidence>
<organism evidence="2 3">
    <name type="scientific">Xanthomonas citri pv. vignicola</name>
    <dbReference type="NCBI Taxonomy" id="473426"/>
    <lineage>
        <taxon>Bacteria</taxon>
        <taxon>Pseudomonadati</taxon>
        <taxon>Pseudomonadota</taxon>
        <taxon>Gammaproteobacteria</taxon>
        <taxon>Lysobacterales</taxon>
        <taxon>Lysobacteraceae</taxon>
        <taxon>Xanthomonas</taxon>
    </lineage>
</organism>
<protein>
    <recommendedName>
        <fullName evidence="4">Secreted protein</fullName>
    </recommendedName>
</protein>
<evidence type="ECO:0000256" key="1">
    <source>
        <dbReference type="SAM" id="MobiDB-lite"/>
    </source>
</evidence>
<feature type="region of interest" description="Disordered" evidence="1">
    <location>
        <begin position="1"/>
        <end position="22"/>
    </location>
</feature>
<reference evidence="2 3" key="1">
    <citation type="submission" date="2017-06" db="EMBL/GenBank/DDBJ databases">
        <title>First complete genome sequences of Xanthomonas citri pv. vignicola strains CFBP 7111, CFBP 7112 and CFBP 7113 using long-read technology.</title>
        <authorList>
            <person name="Ruh M."/>
            <person name="Briand M."/>
            <person name="Bonneau S."/>
            <person name="Jacques M.A."/>
            <person name="Chen N.W.G."/>
        </authorList>
    </citation>
    <scope>NUCLEOTIDE SEQUENCE [LARGE SCALE GENOMIC DNA]</scope>
    <source>
        <strain evidence="2 3">CFBP7111</strain>
    </source>
</reference>
<feature type="compositionally biased region" description="Low complexity" evidence="1">
    <location>
        <begin position="12"/>
        <end position="22"/>
    </location>
</feature>
<accession>A0AB33C6E6</accession>
<dbReference type="EMBL" id="CP022263">
    <property type="protein sequence ID" value="ASK90372.1"/>
    <property type="molecule type" value="Genomic_DNA"/>
</dbReference>
<dbReference type="AlphaFoldDB" id="A0AB33C6E6"/>
<proteinExistence type="predicted"/>
<evidence type="ECO:0000313" key="2">
    <source>
        <dbReference type="EMBL" id="ASK90372.1"/>
    </source>
</evidence>
<name>A0AB33C6E6_XANCI</name>
<evidence type="ECO:0000313" key="3">
    <source>
        <dbReference type="Proteomes" id="UP000198357"/>
    </source>
</evidence>